<keyword evidence="2" id="KW-1185">Reference proteome</keyword>
<dbReference type="Proteomes" id="UP000006230">
    <property type="component" value="Unassembled WGS sequence"/>
</dbReference>
<dbReference type="HOGENOM" id="CLU_3314193_0_0_5"/>
<proteinExistence type="predicted"/>
<reference evidence="1 2" key="1">
    <citation type="journal article" date="2010" name="J. Bacteriol.">
        <title>Genome sequences of Pelagibaca bermudensis HTCC2601T and Maritimibacter alkaliphilus HTCC2654T, the type strains of two marine Roseobacter genera.</title>
        <authorList>
            <person name="Thrash J.C."/>
            <person name="Cho J.C."/>
            <person name="Ferriera S."/>
            <person name="Johnson J."/>
            <person name="Vergin K.L."/>
            <person name="Giovannoni S.J."/>
        </authorList>
    </citation>
    <scope>NUCLEOTIDE SEQUENCE [LARGE SCALE GENOMIC DNA]</scope>
    <source>
        <strain evidence="2">DSM 26914 / JCM 13377 / KCTC 12554 / HTCC2601</strain>
    </source>
</reference>
<dbReference type="STRING" id="314265.R2601_15165"/>
<sequence length="39" mass="4195">MPRLLLPQVAAGQGPETRLERGVTPAILEVMADHPGEIM</sequence>
<dbReference type="AlphaFoldDB" id="Q0FMQ0"/>
<accession>Q0FMQ0</accession>
<protein>
    <submittedName>
        <fullName evidence="1">Uncharacterized protein</fullName>
    </submittedName>
</protein>
<gene>
    <name evidence="1" type="ORF">R2601_15165</name>
</gene>
<organism evidence="1 2">
    <name type="scientific">Salipiger bermudensis (strain DSM 26914 / JCM 13377 / KCTC 12554 / HTCC2601)</name>
    <name type="common">Pelagibaca bermudensis</name>
    <dbReference type="NCBI Taxonomy" id="314265"/>
    <lineage>
        <taxon>Bacteria</taxon>
        <taxon>Pseudomonadati</taxon>
        <taxon>Pseudomonadota</taxon>
        <taxon>Alphaproteobacteria</taxon>
        <taxon>Rhodobacterales</taxon>
        <taxon>Roseobacteraceae</taxon>
        <taxon>Salipiger</taxon>
    </lineage>
</organism>
<name>Q0FMQ0_SALBH</name>
<evidence type="ECO:0000313" key="1">
    <source>
        <dbReference type="EMBL" id="EAU45475.1"/>
    </source>
</evidence>
<evidence type="ECO:0000313" key="2">
    <source>
        <dbReference type="Proteomes" id="UP000006230"/>
    </source>
</evidence>
<dbReference type="EMBL" id="AATQ01000026">
    <property type="protein sequence ID" value="EAU45475.1"/>
    <property type="molecule type" value="Genomic_DNA"/>
</dbReference>
<comment type="caution">
    <text evidence="1">The sequence shown here is derived from an EMBL/GenBank/DDBJ whole genome shotgun (WGS) entry which is preliminary data.</text>
</comment>